<feature type="signal peptide" evidence="4">
    <location>
        <begin position="1"/>
        <end position="17"/>
    </location>
</feature>
<name>A0ABM1M2L3_NICVS</name>
<evidence type="ECO:0000256" key="1">
    <source>
        <dbReference type="ARBA" id="ARBA00004613"/>
    </source>
</evidence>
<dbReference type="RefSeq" id="XP_017768813.1">
    <property type="nucleotide sequence ID" value="XM_017913324.1"/>
</dbReference>
<dbReference type="Gene3D" id="3.30.60.30">
    <property type="match status" value="2"/>
</dbReference>
<dbReference type="GeneID" id="108556966"/>
<evidence type="ECO:0000259" key="5">
    <source>
        <dbReference type="PROSITE" id="PS51465"/>
    </source>
</evidence>
<dbReference type="InterPro" id="IPR039932">
    <property type="entry name" value="Spink4-like"/>
</dbReference>
<reference evidence="7" key="1">
    <citation type="submission" date="2025-08" db="UniProtKB">
        <authorList>
            <consortium name="RefSeq"/>
        </authorList>
    </citation>
    <scope>IDENTIFICATION</scope>
    <source>
        <tissue evidence="7">Whole Larva</tissue>
    </source>
</reference>
<evidence type="ECO:0000256" key="3">
    <source>
        <dbReference type="ARBA" id="ARBA00023157"/>
    </source>
</evidence>
<keyword evidence="7" id="KW-0722">Serine protease inhibitor</keyword>
<evidence type="ECO:0000256" key="2">
    <source>
        <dbReference type="ARBA" id="ARBA00022525"/>
    </source>
</evidence>
<dbReference type="PANTHER" id="PTHR21179">
    <property type="entry name" value="SERINE-TYPE ENDOPEPTIDASE INHIBITOR"/>
    <property type="match status" value="1"/>
</dbReference>
<dbReference type="SUPFAM" id="SSF100895">
    <property type="entry name" value="Kazal-type serine protease inhibitors"/>
    <property type="match status" value="2"/>
</dbReference>
<comment type="subcellular location">
    <subcellularLocation>
        <location evidence="1">Secreted</location>
    </subcellularLocation>
</comment>
<dbReference type="CDD" id="cd00104">
    <property type="entry name" value="KAZAL_FS"/>
    <property type="match status" value="1"/>
</dbReference>
<keyword evidence="3" id="KW-1015">Disulfide bond</keyword>
<dbReference type="Proteomes" id="UP000695000">
    <property type="component" value="Unplaced"/>
</dbReference>
<keyword evidence="4" id="KW-0732">Signal</keyword>
<dbReference type="SMART" id="SM00280">
    <property type="entry name" value="KAZAL"/>
    <property type="match status" value="2"/>
</dbReference>
<keyword evidence="6" id="KW-1185">Reference proteome</keyword>
<organism evidence="6 7">
    <name type="scientific">Nicrophorus vespilloides</name>
    <name type="common">Boreal carrion beetle</name>
    <dbReference type="NCBI Taxonomy" id="110193"/>
    <lineage>
        <taxon>Eukaryota</taxon>
        <taxon>Metazoa</taxon>
        <taxon>Ecdysozoa</taxon>
        <taxon>Arthropoda</taxon>
        <taxon>Hexapoda</taxon>
        <taxon>Insecta</taxon>
        <taxon>Pterygota</taxon>
        <taxon>Neoptera</taxon>
        <taxon>Endopterygota</taxon>
        <taxon>Coleoptera</taxon>
        <taxon>Polyphaga</taxon>
        <taxon>Staphyliniformia</taxon>
        <taxon>Silphidae</taxon>
        <taxon>Nicrophorinae</taxon>
        <taxon>Nicrophorus</taxon>
    </lineage>
</organism>
<feature type="domain" description="Kazal-like" evidence="5">
    <location>
        <begin position="15"/>
        <end position="64"/>
    </location>
</feature>
<accession>A0ABM1M2L3</accession>
<evidence type="ECO:0000313" key="6">
    <source>
        <dbReference type="Proteomes" id="UP000695000"/>
    </source>
</evidence>
<evidence type="ECO:0000256" key="4">
    <source>
        <dbReference type="SAM" id="SignalP"/>
    </source>
</evidence>
<protein>
    <submittedName>
        <fullName evidence="7">Serine protease inhibitor dipetalogastin-like</fullName>
    </submittedName>
</protein>
<dbReference type="InterPro" id="IPR002350">
    <property type="entry name" value="Kazal_dom"/>
</dbReference>
<dbReference type="GO" id="GO:0004867">
    <property type="term" value="F:serine-type endopeptidase inhibitor activity"/>
    <property type="evidence" value="ECO:0007669"/>
    <property type="project" value="UniProtKB-KW"/>
</dbReference>
<proteinExistence type="predicted"/>
<dbReference type="Pfam" id="PF00050">
    <property type="entry name" value="Kazal_1"/>
    <property type="match status" value="2"/>
</dbReference>
<evidence type="ECO:0000313" key="7">
    <source>
        <dbReference type="RefSeq" id="XP_017768813.1"/>
    </source>
</evidence>
<sequence>MKFIVAVLFAIFSVAMATEICKCPDIYEPVCDSDLTTHANLCDFECEQRKDASLELLHAGECVPEDNCICIMLYDPVWDTNGTRYGNMCMFECAKRLNPSLKIA</sequence>
<gene>
    <name evidence="7" type="primary">LOC108556966</name>
</gene>
<keyword evidence="2" id="KW-0964">Secreted</keyword>
<dbReference type="PROSITE" id="PS51465">
    <property type="entry name" value="KAZAL_2"/>
    <property type="match status" value="1"/>
</dbReference>
<dbReference type="PANTHER" id="PTHR21179:SF0">
    <property type="entry name" value="SERINE PROTEASE INHIBITOR KAZAL-TYPE 4"/>
    <property type="match status" value="1"/>
</dbReference>
<feature type="chain" id="PRO_5046764710" evidence="4">
    <location>
        <begin position="18"/>
        <end position="104"/>
    </location>
</feature>
<dbReference type="InterPro" id="IPR036058">
    <property type="entry name" value="Kazal_dom_sf"/>
</dbReference>
<keyword evidence="7" id="KW-0646">Protease inhibitor</keyword>